<dbReference type="Gene3D" id="1.20.5.110">
    <property type="match status" value="1"/>
</dbReference>
<evidence type="ECO:0000256" key="2">
    <source>
        <dbReference type="SAM" id="Coils"/>
    </source>
</evidence>
<dbReference type="OrthoDB" id="75754at2759"/>
<proteinExistence type="inferred from homology"/>
<accession>A0A9P1I4G2</accession>
<gene>
    <name evidence="5" type="ORF">CAMP_LOCUS954</name>
</gene>
<dbReference type="InterPro" id="IPR000727">
    <property type="entry name" value="T_SNARE_dom"/>
</dbReference>
<dbReference type="GO" id="GO:0006886">
    <property type="term" value="P:intracellular protein transport"/>
    <property type="evidence" value="ECO:0007669"/>
    <property type="project" value="TreeGrafter"/>
</dbReference>
<evidence type="ECO:0000313" key="6">
    <source>
        <dbReference type="Proteomes" id="UP001152747"/>
    </source>
</evidence>
<dbReference type="GO" id="GO:0048278">
    <property type="term" value="P:vesicle docking"/>
    <property type="evidence" value="ECO:0007669"/>
    <property type="project" value="TreeGrafter"/>
</dbReference>
<sequence length="263" mass="29532">MNRISLVLDRYERMTASKLAELKKLQKCVLEGGNRDNLHVRNTISQYENQLLQGLEQAMKMRDDVDPQFHDLFEQRIEPIRKQIQTCVNMNRNLPELKIGRNPFEEQEDEDENPYETESKRYIQESAKKESEMRQFAQDAKEKAEATRKIEQEMQDLEQIFSELSRIVHEQHEVVDSIEEQVERANEDVKRGNEQLKKAVASKAAKTPLVAGVIGGLAIGGPVGLTAGSAIAGIAAGVGGLVAGLYTGRFFKKAATEEATSTT</sequence>
<dbReference type="PANTHER" id="PTHR19957:SF417">
    <property type="entry name" value="T-SNARE COILED-COIL HOMOLOGY DOMAIN-CONTAINING PROTEIN"/>
    <property type="match status" value="1"/>
</dbReference>
<keyword evidence="6" id="KW-1185">Reference proteome</keyword>
<feature type="domain" description="T-SNARE coiled-coil homology" evidence="4">
    <location>
        <begin position="137"/>
        <end position="199"/>
    </location>
</feature>
<evidence type="ECO:0000313" key="5">
    <source>
        <dbReference type="EMBL" id="CAI5438317.1"/>
    </source>
</evidence>
<dbReference type="InterPro" id="IPR059001">
    <property type="entry name" value="STX17_N"/>
</dbReference>
<dbReference type="EMBL" id="CANHGI010000001">
    <property type="protein sequence ID" value="CAI5438317.1"/>
    <property type="molecule type" value="Genomic_DNA"/>
</dbReference>
<feature type="compositionally biased region" description="Acidic residues" evidence="3">
    <location>
        <begin position="105"/>
        <end position="115"/>
    </location>
</feature>
<keyword evidence="2" id="KW-0175">Coiled coil</keyword>
<dbReference type="InterPro" id="IPR010989">
    <property type="entry name" value="SNARE"/>
</dbReference>
<dbReference type="GO" id="GO:0006906">
    <property type="term" value="P:vesicle fusion"/>
    <property type="evidence" value="ECO:0007669"/>
    <property type="project" value="TreeGrafter"/>
</dbReference>
<dbReference type="PROSITE" id="PS50192">
    <property type="entry name" value="T_SNARE"/>
    <property type="match status" value="1"/>
</dbReference>
<dbReference type="AlphaFoldDB" id="A0A9P1I4G2"/>
<feature type="region of interest" description="Disordered" evidence="3">
    <location>
        <begin position="99"/>
        <end position="118"/>
    </location>
</feature>
<protein>
    <recommendedName>
        <fullName evidence="4">t-SNARE coiled-coil homology domain-containing protein</fullName>
    </recommendedName>
</protein>
<comment type="similarity">
    <text evidence="1">Belongs to the syntaxin family.</text>
</comment>
<dbReference type="SUPFAM" id="SSF47661">
    <property type="entry name" value="t-snare proteins"/>
    <property type="match status" value="1"/>
</dbReference>
<evidence type="ECO:0000259" key="4">
    <source>
        <dbReference type="PROSITE" id="PS50192"/>
    </source>
</evidence>
<feature type="coiled-coil region" evidence="2">
    <location>
        <begin position="127"/>
        <end position="202"/>
    </location>
</feature>
<dbReference type="SMART" id="SM00397">
    <property type="entry name" value="t_SNARE"/>
    <property type="match status" value="1"/>
</dbReference>
<comment type="caution">
    <text evidence="5">The sequence shown here is derived from an EMBL/GenBank/DDBJ whole genome shotgun (WGS) entry which is preliminary data.</text>
</comment>
<dbReference type="GO" id="GO:0000149">
    <property type="term" value="F:SNARE binding"/>
    <property type="evidence" value="ECO:0007669"/>
    <property type="project" value="TreeGrafter"/>
</dbReference>
<dbReference type="GO" id="GO:0008021">
    <property type="term" value="C:synaptic vesicle"/>
    <property type="evidence" value="ECO:0007669"/>
    <property type="project" value="TreeGrafter"/>
</dbReference>
<name>A0A9P1I4G2_9PELO</name>
<dbReference type="Pfam" id="PF26585">
    <property type="entry name" value="STX17_N"/>
    <property type="match status" value="1"/>
</dbReference>
<dbReference type="Proteomes" id="UP001152747">
    <property type="component" value="Unassembled WGS sequence"/>
</dbReference>
<evidence type="ECO:0000256" key="3">
    <source>
        <dbReference type="SAM" id="MobiDB-lite"/>
    </source>
</evidence>
<dbReference type="Pfam" id="PF05739">
    <property type="entry name" value="SNARE"/>
    <property type="match status" value="1"/>
</dbReference>
<reference evidence="5" key="1">
    <citation type="submission" date="2022-11" db="EMBL/GenBank/DDBJ databases">
        <authorList>
            <person name="Kikuchi T."/>
        </authorList>
    </citation>
    <scope>NUCLEOTIDE SEQUENCE</scope>
    <source>
        <strain evidence="5">PS1010</strain>
    </source>
</reference>
<dbReference type="GO" id="GO:0005484">
    <property type="term" value="F:SNAP receptor activity"/>
    <property type="evidence" value="ECO:0007669"/>
    <property type="project" value="TreeGrafter"/>
</dbReference>
<dbReference type="PANTHER" id="PTHR19957">
    <property type="entry name" value="SYNTAXIN"/>
    <property type="match status" value="1"/>
</dbReference>
<organism evidence="5 6">
    <name type="scientific">Caenorhabditis angaria</name>
    <dbReference type="NCBI Taxonomy" id="860376"/>
    <lineage>
        <taxon>Eukaryota</taxon>
        <taxon>Metazoa</taxon>
        <taxon>Ecdysozoa</taxon>
        <taxon>Nematoda</taxon>
        <taxon>Chromadorea</taxon>
        <taxon>Rhabditida</taxon>
        <taxon>Rhabditina</taxon>
        <taxon>Rhabditomorpha</taxon>
        <taxon>Rhabditoidea</taxon>
        <taxon>Rhabditidae</taxon>
        <taxon>Peloderinae</taxon>
        <taxon>Caenorhabditis</taxon>
    </lineage>
</organism>
<evidence type="ECO:0000256" key="1">
    <source>
        <dbReference type="ARBA" id="ARBA00009063"/>
    </source>
</evidence>
<dbReference type="GO" id="GO:0031201">
    <property type="term" value="C:SNARE complex"/>
    <property type="evidence" value="ECO:0007669"/>
    <property type="project" value="TreeGrafter"/>
</dbReference>
<dbReference type="InterPro" id="IPR045242">
    <property type="entry name" value="Syntaxin"/>
</dbReference>